<reference evidence="2" key="1">
    <citation type="submission" date="2021-01" db="EMBL/GenBank/DDBJ databases">
        <authorList>
            <person name="Corre E."/>
            <person name="Pelletier E."/>
            <person name="Niang G."/>
            <person name="Scheremetjew M."/>
            <person name="Finn R."/>
            <person name="Kale V."/>
            <person name="Holt S."/>
            <person name="Cochrane G."/>
            <person name="Meng A."/>
            <person name="Brown T."/>
            <person name="Cohen L."/>
        </authorList>
    </citation>
    <scope>NUCLEOTIDE SEQUENCE</scope>
    <source>
        <strain evidence="2">CCCM811</strain>
    </source>
</reference>
<proteinExistence type="predicted"/>
<sequence>MANLHLRAASRASAARTLLVFSSILSRQSHEVFRKKNAALGGGQRRSQASRPATMVCGAAAADARKGGSDPTDVGYSRFDASDFVILDQIGEIKFGKDAPTTVFVGGGSSIRLYAARLNPDRAKYEPGDVGSQILVLKEHTRAAGDLGRREWAAYQQLGIDNFSVIPSAKDPTNFAPVIGTFVTQTVAGITEDELSVWTVTRYEDLDRTALGLARAIASRNYAADKIKRIYRRICAGAVSALLTTHTGGLAHGGLDASAVVIVRGGTDDDDLGEVQSGLSSFGYCANLNAKTPEMASPYLTAATLAGSAGRRGLDKDPVLAGVVARKEDMRRLGIALLEILIEATRTTPFWQTTPKPSSDGSPDIVPSPSALGTTFPLGGGTPVWDEFRKKAQDANGAAELCAILSDDGDAGWDFLGLLLGMNEGDNPLLQLTRAESHPFVA</sequence>
<dbReference type="GO" id="GO:0005524">
    <property type="term" value="F:ATP binding"/>
    <property type="evidence" value="ECO:0007669"/>
    <property type="project" value="InterPro"/>
</dbReference>
<accession>A0A7S3YUF6</accession>
<dbReference type="AlphaFoldDB" id="A0A7S3YUF6"/>
<dbReference type="GO" id="GO:0004672">
    <property type="term" value="F:protein kinase activity"/>
    <property type="evidence" value="ECO:0007669"/>
    <property type="project" value="InterPro"/>
</dbReference>
<evidence type="ECO:0000313" key="2">
    <source>
        <dbReference type="EMBL" id="CAE0662298.1"/>
    </source>
</evidence>
<evidence type="ECO:0000259" key="1">
    <source>
        <dbReference type="PROSITE" id="PS50011"/>
    </source>
</evidence>
<name>A0A7S3YUF6_9EUKA</name>
<feature type="domain" description="Protein kinase" evidence="1">
    <location>
        <begin position="84"/>
        <end position="441"/>
    </location>
</feature>
<organism evidence="2">
    <name type="scientific">Lotharella globosa</name>
    <dbReference type="NCBI Taxonomy" id="91324"/>
    <lineage>
        <taxon>Eukaryota</taxon>
        <taxon>Sar</taxon>
        <taxon>Rhizaria</taxon>
        <taxon>Cercozoa</taxon>
        <taxon>Chlorarachniophyceae</taxon>
        <taxon>Lotharella</taxon>
    </lineage>
</organism>
<dbReference type="EMBL" id="HBIV01019227">
    <property type="protein sequence ID" value="CAE0662298.1"/>
    <property type="molecule type" value="Transcribed_RNA"/>
</dbReference>
<dbReference type="InterPro" id="IPR000719">
    <property type="entry name" value="Prot_kinase_dom"/>
</dbReference>
<gene>
    <name evidence="2" type="ORF">LGLO00237_LOCUS13896</name>
</gene>
<protein>
    <recommendedName>
        <fullName evidence="1">Protein kinase domain-containing protein</fullName>
    </recommendedName>
</protein>
<dbReference type="PROSITE" id="PS50011">
    <property type="entry name" value="PROTEIN_KINASE_DOM"/>
    <property type="match status" value="1"/>
</dbReference>